<evidence type="ECO:0000313" key="3">
    <source>
        <dbReference type="Proteomes" id="UP000192578"/>
    </source>
</evidence>
<name>A0A9X6RP06_HYPEX</name>
<dbReference type="PANTHER" id="PTHR46513">
    <property type="entry name" value="VITELLOGENIN RECEPTOR-LIKE PROTEIN-RELATED-RELATED"/>
    <property type="match status" value="1"/>
</dbReference>
<reference evidence="3" key="1">
    <citation type="submission" date="2017-01" db="EMBL/GenBank/DDBJ databases">
        <title>Comparative genomics of anhydrobiosis in the tardigrade Hypsibius dujardini.</title>
        <authorList>
            <person name="Yoshida Y."/>
            <person name="Koutsovoulos G."/>
            <person name="Laetsch D."/>
            <person name="Stevens L."/>
            <person name="Kumar S."/>
            <person name="Horikawa D."/>
            <person name="Ishino K."/>
            <person name="Komine S."/>
            <person name="Tomita M."/>
            <person name="Blaxter M."/>
            <person name="Arakawa K."/>
        </authorList>
    </citation>
    <scope>NUCLEOTIDE SEQUENCE [LARGE SCALE GENOMIC DNA]</scope>
    <source>
        <strain evidence="3">Z151</strain>
    </source>
</reference>
<keyword evidence="2" id="KW-0449">Lipoprotein</keyword>
<evidence type="ECO:0000256" key="1">
    <source>
        <dbReference type="SAM" id="SignalP"/>
    </source>
</evidence>
<evidence type="ECO:0000313" key="2">
    <source>
        <dbReference type="EMBL" id="OWA54590.1"/>
    </source>
</evidence>
<proteinExistence type="predicted"/>
<protein>
    <submittedName>
        <fullName evidence="2">Low-density lipoprotein receptor-related protein 4</fullName>
    </submittedName>
</protein>
<comment type="caution">
    <text evidence="2">The sequence shown here is derived from an EMBL/GenBank/DDBJ whole genome shotgun (WGS) entry which is preliminary data.</text>
</comment>
<keyword evidence="1" id="KW-0732">Signal</keyword>
<feature type="chain" id="PRO_5040887597" evidence="1">
    <location>
        <begin position="23"/>
        <end position="489"/>
    </location>
</feature>
<keyword evidence="2" id="KW-0675">Receptor</keyword>
<dbReference type="InterPro" id="IPR050778">
    <property type="entry name" value="Cueball_EGF_LRP_Nidogen"/>
</dbReference>
<sequence length="489" mass="52833">MLKVQVCISLILFCALMSPSQGEKKISISQSYIGQCDGDDEACVESCNDDKLCGGKCGAFRNVRVCYCEGCHQGETAQNRTPAPVRPSQDKEKLCFSKSYFGQCDGDDEACVQSCNDDKLSGGKCGAFGSVRVCFCEGCHQGITAPNRTPAPVRPSQGKELCFSKSYFGQCDGDDEACVQSCNDDKLSGGKCGAYKSARMCYCEGCQQSETGQRTTTEPYKTNGFLVFAQVDCVNHHLYWTNSVTGIRRSWYDGSYNDLVVSKAETYFGLAVDFVSRNMFWVQGSAILVAKMSHLEAGHKTILSHTEIDRDSALAVHPSRGSIYWSHSTTTIETACMDGSNRQVLVYGVQVYSLALDYEANDLYWADTSTGNIECISLNGGGKRIVSAQGSARQYSYGISLSGGRVYWTSYSSTGTVKSITKSGSAMKQHSLPAGRSGQLYGIAFVPEQCPKLSNACAASNGGCPFICLPLPRNNKKCVCPDGNSSCTS</sequence>
<dbReference type="Proteomes" id="UP000192578">
    <property type="component" value="Unassembled WGS sequence"/>
</dbReference>
<keyword evidence="3" id="KW-1185">Reference proteome</keyword>
<dbReference type="EMBL" id="MTYJ01000427">
    <property type="protein sequence ID" value="OWA54590.1"/>
    <property type="molecule type" value="Genomic_DNA"/>
</dbReference>
<organism evidence="2 3">
    <name type="scientific">Hypsibius exemplaris</name>
    <name type="common">Freshwater tardigrade</name>
    <dbReference type="NCBI Taxonomy" id="2072580"/>
    <lineage>
        <taxon>Eukaryota</taxon>
        <taxon>Metazoa</taxon>
        <taxon>Ecdysozoa</taxon>
        <taxon>Tardigrada</taxon>
        <taxon>Eutardigrada</taxon>
        <taxon>Parachela</taxon>
        <taxon>Hypsibioidea</taxon>
        <taxon>Hypsibiidae</taxon>
        <taxon>Hypsibius</taxon>
    </lineage>
</organism>
<dbReference type="SMART" id="SM00135">
    <property type="entry name" value="LY"/>
    <property type="match status" value="4"/>
</dbReference>
<gene>
    <name evidence="2" type="ORF">BV898_18990</name>
</gene>
<dbReference type="AlphaFoldDB" id="A0A9X6RP06"/>
<dbReference type="GO" id="GO:0017147">
    <property type="term" value="F:Wnt-protein binding"/>
    <property type="evidence" value="ECO:0007669"/>
    <property type="project" value="TreeGrafter"/>
</dbReference>
<dbReference type="InterPro" id="IPR011042">
    <property type="entry name" value="6-blade_b-propeller_TolB-like"/>
</dbReference>
<dbReference type="PANTHER" id="PTHR46513:SF13">
    <property type="entry name" value="EGF-LIKE DOMAIN-CONTAINING PROTEIN"/>
    <property type="match status" value="1"/>
</dbReference>
<dbReference type="OrthoDB" id="382013at2759"/>
<dbReference type="InterPro" id="IPR000033">
    <property type="entry name" value="LDLR_classB_rpt"/>
</dbReference>
<dbReference type="GO" id="GO:0042813">
    <property type="term" value="F:Wnt receptor activity"/>
    <property type="evidence" value="ECO:0007669"/>
    <property type="project" value="TreeGrafter"/>
</dbReference>
<dbReference type="GO" id="GO:0060070">
    <property type="term" value="P:canonical Wnt signaling pathway"/>
    <property type="evidence" value="ECO:0007669"/>
    <property type="project" value="TreeGrafter"/>
</dbReference>
<feature type="signal peptide" evidence="1">
    <location>
        <begin position="1"/>
        <end position="22"/>
    </location>
</feature>
<dbReference type="GO" id="GO:0005886">
    <property type="term" value="C:plasma membrane"/>
    <property type="evidence" value="ECO:0007669"/>
    <property type="project" value="TreeGrafter"/>
</dbReference>
<dbReference type="SUPFAM" id="SSF63825">
    <property type="entry name" value="YWTD domain"/>
    <property type="match status" value="1"/>
</dbReference>
<accession>A0A9X6RP06</accession>
<dbReference type="Gene3D" id="2.120.10.30">
    <property type="entry name" value="TolB, C-terminal domain"/>
    <property type="match status" value="1"/>
</dbReference>